<gene>
    <name evidence="1" type="ORF">BN14_06284</name>
</gene>
<dbReference type="AlphaFoldDB" id="M5BZZ5"/>
<protein>
    <submittedName>
        <fullName evidence="1">Uncharacterized protein</fullName>
    </submittedName>
</protein>
<evidence type="ECO:0000313" key="1">
    <source>
        <dbReference type="EMBL" id="CCO32230.1"/>
    </source>
</evidence>
<accession>M5BZZ5</accession>
<dbReference type="HOGENOM" id="CLU_1611935_0_0_1"/>
<dbReference type="Proteomes" id="UP000012065">
    <property type="component" value="Unassembled WGS sequence"/>
</dbReference>
<reference evidence="1 2" key="1">
    <citation type="journal article" date="2013" name="J. Biotechnol.">
        <title>Establishment and interpretation of the genome sequence of the phytopathogenic fungus Rhizoctonia solani AG1-IB isolate 7/3/14.</title>
        <authorList>
            <person name="Wibberg D.W."/>
            <person name="Jelonek L.J."/>
            <person name="Rupp O.R."/>
            <person name="Hennig M.H."/>
            <person name="Eikmeyer F.E."/>
            <person name="Goesmann A.G."/>
            <person name="Hartmann A.H."/>
            <person name="Borriss R.B."/>
            <person name="Grosch R.G."/>
            <person name="Puehler A.P."/>
            <person name="Schlueter A.S."/>
        </authorList>
    </citation>
    <scope>NUCLEOTIDE SEQUENCE [LARGE SCALE GENOMIC DNA]</scope>
    <source>
        <strain evidence="2">AG1-IB / isolate 7/3/14</strain>
    </source>
</reference>
<proteinExistence type="predicted"/>
<dbReference type="EMBL" id="CAOJ01009510">
    <property type="protein sequence ID" value="CCO32230.1"/>
    <property type="molecule type" value="Genomic_DNA"/>
</dbReference>
<sequence>MLTQPTVGIDGFNITVQNFDMEMQVYQREAEQACTAEQEMPNFGCRYQQELVLIAAAFLIKILKSKKVLLPHIISSITEENHELLGGQINNYITMLTHDSSANGLDLTRHGIMLRDMWEVGDSNTLAPELGTPTPVDHSISLFWESPAGLGAPDQPGTSDDSPAV</sequence>
<name>M5BZZ5_THACB</name>
<comment type="caution">
    <text evidence="1">The sequence shown here is derived from an EMBL/GenBank/DDBJ whole genome shotgun (WGS) entry which is preliminary data.</text>
</comment>
<evidence type="ECO:0000313" key="2">
    <source>
        <dbReference type="Proteomes" id="UP000012065"/>
    </source>
</evidence>
<organism evidence="1 2">
    <name type="scientific">Thanatephorus cucumeris (strain AG1-IB / isolate 7/3/14)</name>
    <name type="common">Lettuce bottom rot fungus</name>
    <name type="synonym">Rhizoctonia solani</name>
    <dbReference type="NCBI Taxonomy" id="1108050"/>
    <lineage>
        <taxon>Eukaryota</taxon>
        <taxon>Fungi</taxon>
        <taxon>Dikarya</taxon>
        <taxon>Basidiomycota</taxon>
        <taxon>Agaricomycotina</taxon>
        <taxon>Agaricomycetes</taxon>
        <taxon>Cantharellales</taxon>
        <taxon>Ceratobasidiaceae</taxon>
        <taxon>Rhizoctonia</taxon>
        <taxon>Rhizoctonia solani AG-1</taxon>
    </lineage>
</organism>